<reference evidence="5" key="1">
    <citation type="submission" date="2017-09" db="EMBL/GenBank/DDBJ databases">
        <authorList>
            <person name="Varghese N."/>
            <person name="Submissions S."/>
        </authorList>
    </citation>
    <scope>NUCLEOTIDE SEQUENCE [LARGE SCALE GENOMIC DNA]</scope>
    <source>
        <strain evidence="5">CGMCC 1.12803</strain>
    </source>
</reference>
<accession>A0A286AED1</accession>
<organism evidence="4 5">
    <name type="scientific">Pedobacter xixiisoli</name>
    <dbReference type="NCBI Taxonomy" id="1476464"/>
    <lineage>
        <taxon>Bacteria</taxon>
        <taxon>Pseudomonadati</taxon>
        <taxon>Bacteroidota</taxon>
        <taxon>Sphingobacteriia</taxon>
        <taxon>Sphingobacteriales</taxon>
        <taxon>Sphingobacteriaceae</taxon>
        <taxon>Pedobacter</taxon>
    </lineage>
</organism>
<dbReference type="PANTHER" id="PTHR10799">
    <property type="entry name" value="SNF2/RAD54 HELICASE FAMILY"/>
    <property type="match status" value="1"/>
</dbReference>
<dbReference type="GO" id="GO:0016787">
    <property type="term" value="F:hydrolase activity"/>
    <property type="evidence" value="ECO:0007669"/>
    <property type="project" value="UniProtKB-KW"/>
</dbReference>
<dbReference type="InterPro" id="IPR001650">
    <property type="entry name" value="Helicase_C-like"/>
</dbReference>
<evidence type="ECO:0000259" key="2">
    <source>
        <dbReference type="PROSITE" id="PS51192"/>
    </source>
</evidence>
<evidence type="ECO:0000256" key="1">
    <source>
        <dbReference type="ARBA" id="ARBA00022801"/>
    </source>
</evidence>
<proteinExistence type="predicted"/>
<keyword evidence="1" id="KW-0378">Hydrolase</keyword>
<dbReference type="InterPro" id="IPR000330">
    <property type="entry name" value="SNF2_N"/>
</dbReference>
<keyword evidence="4" id="KW-0347">Helicase</keyword>
<evidence type="ECO:0000313" key="4">
    <source>
        <dbReference type="EMBL" id="SOD20251.1"/>
    </source>
</evidence>
<dbReference type="OrthoDB" id="9760715at2"/>
<protein>
    <submittedName>
        <fullName evidence="4">Helicase conserved C-terminal domain-containing protein</fullName>
    </submittedName>
</protein>
<dbReference type="CDD" id="cd18793">
    <property type="entry name" value="SF2_C_SNF"/>
    <property type="match status" value="1"/>
</dbReference>
<dbReference type="InterPro" id="IPR038718">
    <property type="entry name" value="SNF2-like_sf"/>
</dbReference>
<evidence type="ECO:0000259" key="3">
    <source>
        <dbReference type="PROSITE" id="PS51194"/>
    </source>
</evidence>
<keyword evidence="4" id="KW-0067">ATP-binding</keyword>
<dbReference type="Pfam" id="PF00176">
    <property type="entry name" value="SNF2-rel_dom"/>
    <property type="match status" value="1"/>
</dbReference>
<sequence>MLRVNSSAPCQIVYSLCKHDYLGYLIEPHIVQLNPQGDFSLTYQRLFTHTAQEFAKHLTDLDFKLIKILDETEQDFIIKKYYKKAIRPFEFFSKFYDQKFYDSVRPKMEKKLVEVLEILKTKGGLYLMDKDGWPAERKLELATEASTILFHFRRNEMETRYFPTIKYQGLRIDFMFKDAQVICNQPAWLLLNDVMYFFEQDFEGKKLTPFLNKRYITIPKATEETYFEKFVAPLIEKYHVYAEGFDIKTEKHEPKAAIKVIYVEGGISQIQLYFKYGEYSFAMGNEHKVTVRLTKESVKENANTALAESIIDDEPSTANATVNYTFHRIKRNIDWEKQQFNFLTGLGLKKVSALFHHLELPILNENHDASYAIISWVNEHIDVLKEHGFEVEQANSAKRFVLGSNKIDFEIKEDNDWFDINAIVYFGIHPIPFISLKQHILHKKREFVLPDGDIAVIPEKWFTQYSSLFSLADGGKQLKLKKYHIGLINDLAEDSIANVTLDRKLQKLNDFEQIDDFSMPVNFKGDLRHYQKAGYNWFSFLREYNFGGCLADDMGLGKTIQTLAMLQKMKEEDVQQNSHSTSLIIMPTSLIYNWINEAKKFTPSLKILSHTGTNRNKDVATFDKYDVVITTYGVTRVDADVLQGFYFNYIILDESQNIKNPSSKSFKAVRMLKSRHKLVLSGTPIENSVSDLWTQLTFLNPGLLGTQAFFNEEYVQAIEKRKDEDKAKKLQAIIKPFVLRRTKEQVASELPPKTEHIFYCDMSEDQAAYYEKTKSAYRNDLLSSMDNGTYAKKQIQILQGLTALRQLANHPVMIDNEYTSDSGKFENVMHTLDNVLKGGHKVLIFSQFVKHLDIFRKHLEKEQISYAYLDGGTRNRGEIVADFQQNEDLKVFLISIKAGGVGLNLTQADYVFILDPWWNPAIEQQAIDRTHRIGQDKKVFIYKFISKDTVEEKILALQRRKKSLASSLITTEESFFKSLSKDDIRDLLA</sequence>
<dbReference type="CDD" id="cd18012">
    <property type="entry name" value="DEXQc_arch_SWI2_SNF2"/>
    <property type="match status" value="1"/>
</dbReference>
<keyword evidence="4" id="KW-0547">Nucleotide-binding</keyword>
<dbReference type="SMART" id="SM00487">
    <property type="entry name" value="DEXDc"/>
    <property type="match status" value="1"/>
</dbReference>
<gene>
    <name evidence="4" type="ORF">SAMN06297358_3965</name>
</gene>
<dbReference type="Gene3D" id="3.40.50.300">
    <property type="entry name" value="P-loop containing nucleotide triphosphate hydrolases"/>
    <property type="match status" value="1"/>
</dbReference>
<dbReference type="PROSITE" id="PS51192">
    <property type="entry name" value="HELICASE_ATP_BIND_1"/>
    <property type="match status" value="1"/>
</dbReference>
<dbReference type="Gene3D" id="3.40.50.10810">
    <property type="entry name" value="Tandem AAA-ATPase domain"/>
    <property type="match status" value="1"/>
</dbReference>
<dbReference type="GO" id="GO:0005524">
    <property type="term" value="F:ATP binding"/>
    <property type="evidence" value="ECO:0007669"/>
    <property type="project" value="InterPro"/>
</dbReference>
<dbReference type="InterPro" id="IPR027417">
    <property type="entry name" value="P-loop_NTPase"/>
</dbReference>
<feature type="domain" description="Helicase C-terminal" evidence="3">
    <location>
        <begin position="827"/>
        <end position="976"/>
    </location>
</feature>
<dbReference type="EMBL" id="OCMT01000004">
    <property type="protein sequence ID" value="SOD20251.1"/>
    <property type="molecule type" value="Genomic_DNA"/>
</dbReference>
<dbReference type="Pfam" id="PF00271">
    <property type="entry name" value="Helicase_C"/>
    <property type="match status" value="1"/>
</dbReference>
<dbReference type="InterPro" id="IPR014001">
    <property type="entry name" value="Helicase_ATP-bd"/>
</dbReference>
<dbReference type="AlphaFoldDB" id="A0A286AED1"/>
<name>A0A286AED1_9SPHI</name>
<evidence type="ECO:0000313" key="5">
    <source>
        <dbReference type="Proteomes" id="UP000219281"/>
    </source>
</evidence>
<dbReference type="SMART" id="SM00490">
    <property type="entry name" value="HELICc"/>
    <property type="match status" value="1"/>
</dbReference>
<dbReference type="PROSITE" id="PS51194">
    <property type="entry name" value="HELICASE_CTER"/>
    <property type="match status" value="1"/>
</dbReference>
<dbReference type="RefSeq" id="WP_097133719.1">
    <property type="nucleotide sequence ID" value="NZ_OCMT01000004.1"/>
</dbReference>
<keyword evidence="5" id="KW-1185">Reference proteome</keyword>
<dbReference type="SUPFAM" id="SSF52540">
    <property type="entry name" value="P-loop containing nucleoside triphosphate hydrolases"/>
    <property type="match status" value="2"/>
</dbReference>
<dbReference type="GO" id="GO:0004386">
    <property type="term" value="F:helicase activity"/>
    <property type="evidence" value="ECO:0007669"/>
    <property type="project" value="UniProtKB-KW"/>
</dbReference>
<dbReference type="InterPro" id="IPR049730">
    <property type="entry name" value="SNF2/RAD54-like_C"/>
</dbReference>
<feature type="domain" description="Helicase ATP-binding" evidence="2">
    <location>
        <begin position="539"/>
        <end position="702"/>
    </location>
</feature>
<dbReference type="Proteomes" id="UP000219281">
    <property type="component" value="Unassembled WGS sequence"/>
</dbReference>